<dbReference type="Pfam" id="PF08668">
    <property type="entry name" value="HDOD"/>
    <property type="match status" value="1"/>
</dbReference>
<sequence>MTPATEQIFSHAIRLPQVPQVMQEVVNSLRNEDISVSQLADLVGKDQVIAAKVLRLANSSYYGARHNVASIGDAVQLIGLNAFRNLVIASSLIGAFPKVEGFDLPAFWRSSMLVANLAHIIGRDLDVDRATLFSAGLMHGIGQLLIYLCLPDSARNLAEACKGKPLKELRAIEQHHFGMNHFEVGMELARRWNFPESIQFAIGHYDEAANDELPAQIVHAGVKIAHGIQMGSTFSEMLNTLPPDLAERLGIDHDWLEEQGDVFDALIDEAASLS</sequence>
<protein>
    <recommendedName>
        <fullName evidence="1">HDOD domain-containing protein</fullName>
    </recommendedName>
</protein>
<reference evidence="3" key="1">
    <citation type="submission" date="2020-03" db="EMBL/GenBank/DDBJ databases">
        <title>Complete genome sequence of sulfur-oxidizing bacterium skT11.</title>
        <authorList>
            <person name="Kanda M."/>
            <person name="Kojima H."/>
            <person name="Fukui M."/>
        </authorList>
    </citation>
    <scope>NUCLEOTIDE SEQUENCE [LARGE SCALE GENOMIC DNA]</scope>
    <source>
        <strain evidence="3">skT11</strain>
    </source>
</reference>
<dbReference type="Proteomes" id="UP000502260">
    <property type="component" value="Chromosome"/>
</dbReference>
<dbReference type="InterPro" id="IPR013976">
    <property type="entry name" value="HDOD"/>
</dbReference>
<feature type="domain" description="HDOD" evidence="1">
    <location>
        <begin position="15"/>
        <end position="208"/>
    </location>
</feature>
<accession>A0A6F8V9Q8</accession>
<dbReference type="SUPFAM" id="SSF109604">
    <property type="entry name" value="HD-domain/PDEase-like"/>
    <property type="match status" value="1"/>
</dbReference>
<dbReference type="PANTHER" id="PTHR33525">
    <property type="match status" value="1"/>
</dbReference>
<dbReference type="AlphaFoldDB" id="A0A6F8V9Q8"/>
<dbReference type="PROSITE" id="PS51833">
    <property type="entry name" value="HDOD"/>
    <property type="match status" value="1"/>
</dbReference>
<gene>
    <name evidence="2" type="ORF">SKTS_12800</name>
</gene>
<dbReference type="RefSeq" id="WP_173062047.1">
    <property type="nucleotide sequence ID" value="NZ_AP022853.1"/>
</dbReference>
<evidence type="ECO:0000313" key="3">
    <source>
        <dbReference type="Proteomes" id="UP000502260"/>
    </source>
</evidence>
<dbReference type="InterPro" id="IPR052340">
    <property type="entry name" value="RNase_Y/CdgJ"/>
</dbReference>
<dbReference type="EMBL" id="AP022853">
    <property type="protein sequence ID" value="BCB26394.1"/>
    <property type="molecule type" value="Genomic_DNA"/>
</dbReference>
<dbReference type="Gene3D" id="1.10.3210.10">
    <property type="entry name" value="Hypothetical protein af1432"/>
    <property type="match status" value="1"/>
</dbReference>
<evidence type="ECO:0000313" key="2">
    <source>
        <dbReference type="EMBL" id="BCB26394.1"/>
    </source>
</evidence>
<proteinExistence type="predicted"/>
<dbReference type="PANTHER" id="PTHR33525:SF6">
    <property type="entry name" value="HDOD DOMAIN-CONTAINING PROTEIN"/>
    <property type="match status" value="1"/>
</dbReference>
<dbReference type="KEGG" id="slac:SKTS_12800"/>
<evidence type="ECO:0000259" key="1">
    <source>
        <dbReference type="PROSITE" id="PS51833"/>
    </source>
</evidence>
<keyword evidence="3" id="KW-1185">Reference proteome</keyword>
<organism evidence="2 3">
    <name type="scientific">Sulfurimicrobium lacus</name>
    <dbReference type="NCBI Taxonomy" id="2715678"/>
    <lineage>
        <taxon>Bacteria</taxon>
        <taxon>Pseudomonadati</taxon>
        <taxon>Pseudomonadota</taxon>
        <taxon>Betaproteobacteria</taxon>
        <taxon>Nitrosomonadales</taxon>
        <taxon>Sulfuricellaceae</taxon>
        <taxon>Sulfurimicrobium</taxon>
    </lineage>
</organism>
<name>A0A6F8V9Q8_9PROT</name>